<evidence type="ECO:0000313" key="1">
    <source>
        <dbReference type="EMBL" id="RRD31532.1"/>
    </source>
</evidence>
<accession>A0A3P1VBD6</accession>
<name>A0A3P1VBD6_9STRE</name>
<dbReference type="Proteomes" id="UP000281771">
    <property type="component" value="Unassembled WGS sequence"/>
</dbReference>
<reference evidence="1 2" key="1">
    <citation type="submission" date="2018-11" db="EMBL/GenBank/DDBJ databases">
        <title>Genomes From Bacteria Associated with the Canine Oral Cavity: a Test Case for Automated Genome-Based Taxonomic Assignment.</title>
        <authorList>
            <person name="Coil D.A."/>
            <person name="Jospin G."/>
            <person name="Darling A.E."/>
            <person name="Wallis C."/>
            <person name="Davis I.J."/>
            <person name="Harris S."/>
            <person name="Eisen J.A."/>
            <person name="Holcombe L.J."/>
            <person name="O'Flynn C."/>
        </authorList>
    </citation>
    <scope>NUCLEOTIDE SEQUENCE [LARGE SCALE GENOMIC DNA]</scope>
    <source>
        <strain evidence="1 2">OH4621_COT-116</strain>
    </source>
</reference>
<dbReference type="AlphaFoldDB" id="A0A3P1VBD6"/>
<keyword evidence="2" id="KW-1185">Reference proteome</keyword>
<evidence type="ECO:0000313" key="2">
    <source>
        <dbReference type="Proteomes" id="UP000281771"/>
    </source>
</evidence>
<protein>
    <submittedName>
        <fullName evidence="1">Uncharacterized protein</fullName>
    </submittedName>
</protein>
<gene>
    <name evidence="1" type="ORF">EII38_04740</name>
</gene>
<dbReference type="EMBL" id="RQZA01000003">
    <property type="protein sequence ID" value="RRD31532.1"/>
    <property type="molecule type" value="Genomic_DNA"/>
</dbReference>
<organism evidence="1 2">
    <name type="scientific">Streptococcus minor</name>
    <dbReference type="NCBI Taxonomy" id="229549"/>
    <lineage>
        <taxon>Bacteria</taxon>
        <taxon>Bacillati</taxon>
        <taxon>Bacillota</taxon>
        <taxon>Bacilli</taxon>
        <taxon>Lactobacillales</taxon>
        <taxon>Streptococcaceae</taxon>
        <taxon>Streptococcus</taxon>
    </lineage>
</organism>
<comment type="caution">
    <text evidence="1">The sequence shown here is derived from an EMBL/GenBank/DDBJ whole genome shotgun (WGS) entry which is preliminary data.</text>
</comment>
<proteinExistence type="predicted"/>
<sequence>MFTYRIQFSKGLNLPDLSANPKLADILTFKIKQKDWYIVKSKVNDTVLRKILMEEYDVAMKDVVVVSTRISFGAATTAF</sequence>
<dbReference type="RefSeq" id="WP_124776479.1">
    <property type="nucleotide sequence ID" value="NZ_RQZA01000003.1"/>
</dbReference>